<comment type="function">
    <text evidence="1">Mitochondrial DNA endonuclease involved in intron homing.</text>
</comment>
<dbReference type="Gene3D" id="3.10.28.10">
    <property type="entry name" value="Homing endonucleases"/>
    <property type="match status" value="2"/>
</dbReference>
<dbReference type="GO" id="GO:0004519">
    <property type="term" value="F:endonuclease activity"/>
    <property type="evidence" value="ECO:0007669"/>
    <property type="project" value="UniProtKB-KW"/>
</dbReference>
<name>A0A7H1DSJ8_9AGAM</name>
<keyword evidence="2" id="KW-0472">Membrane</keyword>
<keyword evidence="2" id="KW-0812">Transmembrane</keyword>
<dbReference type="PANTHER" id="PTHR36181">
    <property type="entry name" value="INTRON-ENCODED ENDONUCLEASE AI3-RELATED"/>
    <property type="match status" value="1"/>
</dbReference>
<keyword evidence="5" id="KW-0378">Hydrolase</keyword>
<dbReference type="InterPro" id="IPR051289">
    <property type="entry name" value="LAGLIDADG_Endonuclease"/>
</dbReference>
<dbReference type="Pfam" id="PF00961">
    <property type="entry name" value="LAGLIDADG_1"/>
    <property type="match status" value="2"/>
</dbReference>
<evidence type="ECO:0000256" key="2">
    <source>
        <dbReference type="SAM" id="Phobius"/>
    </source>
</evidence>
<proteinExistence type="predicted"/>
<dbReference type="SUPFAM" id="SSF55608">
    <property type="entry name" value="Homing endonucleases"/>
    <property type="match status" value="2"/>
</dbReference>
<feature type="transmembrane region" description="Helical" evidence="2">
    <location>
        <begin position="83"/>
        <end position="104"/>
    </location>
</feature>
<feature type="signal peptide" evidence="3">
    <location>
        <begin position="1"/>
        <end position="20"/>
    </location>
</feature>
<evidence type="ECO:0000259" key="4">
    <source>
        <dbReference type="Pfam" id="PF00961"/>
    </source>
</evidence>
<keyword evidence="5" id="KW-0255">Endonuclease</keyword>
<geneLocation type="mitochondrion" evidence="5"/>
<dbReference type="InterPro" id="IPR004860">
    <property type="entry name" value="LAGLIDADG_dom"/>
</dbReference>
<dbReference type="GO" id="GO:0005739">
    <property type="term" value="C:mitochondrion"/>
    <property type="evidence" value="ECO:0007669"/>
    <property type="project" value="UniProtKB-ARBA"/>
</dbReference>
<evidence type="ECO:0000256" key="3">
    <source>
        <dbReference type="SAM" id="SignalP"/>
    </source>
</evidence>
<dbReference type="InterPro" id="IPR027434">
    <property type="entry name" value="Homing_endonucl"/>
</dbReference>
<evidence type="ECO:0000256" key="1">
    <source>
        <dbReference type="ARBA" id="ARBA00002670"/>
    </source>
</evidence>
<reference evidence="5" key="1">
    <citation type="submission" date="2020-03" db="EMBL/GenBank/DDBJ databases">
        <authorList>
            <person name="Song T."/>
            <person name="Xu F."/>
        </authorList>
    </citation>
    <scope>NUCLEOTIDE SEQUENCE</scope>
    <source>
        <strain evidence="5">Zhehuang-1</strain>
    </source>
</reference>
<sequence length="613" mass="70308">MYLSILILPLLGSLVSGLMGRKIGVTGAHFITCTCLLLSSLLATLSFYEVGICGSPVSINLVSWIESEILSVSWEFLFDQLTVYLLALYLAVEIGAVLVLIQLYKIFIKINFIFFVKRLSSLFVCKAQVERPLFTNSQNKGTRLTTNIRKYSTLNRYDSLNEKGSIDSKFLEWFVGFTDAEGCFIINPFLKKNKLSISSFVFMFKITLHKDDEKVLRIIKDRLRIGGVRVYKDECIFSITKQKEISILISIFEKFNLNTSKYLDYLDFKEAYFLYFDRAPNLNPDSIKDRILGLKNNMNTNRILYDRPENSKIVITKSWLLGFIEGDGSFFLRRDNLTPIFSLENTAVQLPVMLKIKEFLEASLGFDKFSLYKVQNTQIIVIASRKARTINSKSTVSITIQHINVLNNYLIPFFENEEFLTKKGKDFYDFKIICKVIYEGSYRIEKIRALILKLSNTMNNFRLSTYNGEVKFLTLEELEILLNAEPTVIRLPDGRVIDSTTKKILPKLVCCVYEILTEYGSFILANSLSEAAKIVGLYPDTLSKYLDFNASLTLAERSAPNSTEDLTRKDGYVAIKKHFIKRVRVFTGQREAALLTSLRSEYGVCRQNKLFKD</sequence>
<dbReference type="AlphaFoldDB" id="A0A7H1DSJ8"/>
<organism evidence="5">
    <name type="scientific">Sanghuangporus vaninii</name>
    <dbReference type="NCBI Taxonomy" id="175686"/>
    <lineage>
        <taxon>Eukaryota</taxon>
        <taxon>Fungi</taxon>
        <taxon>Dikarya</taxon>
        <taxon>Basidiomycota</taxon>
        <taxon>Agaricomycotina</taxon>
        <taxon>Agaricomycetes</taxon>
        <taxon>Hymenochaetales</taxon>
        <taxon>Hymenochaetaceae</taxon>
        <taxon>Sanghuangporus</taxon>
    </lineage>
</organism>
<evidence type="ECO:0000313" key="5">
    <source>
        <dbReference type="EMBL" id="QNS39956.1"/>
    </source>
</evidence>
<keyword evidence="2" id="KW-1133">Transmembrane helix</keyword>
<keyword evidence="5" id="KW-0540">Nuclease</keyword>
<feature type="domain" description="Homing endonuclease LAGLIDADG" evidence="4">
    <location>
        <begin position="175"/>
        <end position="272"/>
    </location>
</feature>
<feature type="chain" id="PRO_5028964577" evidence="3">
    <location>
        <begin position="21"/>
        <end position="613"/>
    </location>
</feature>
<accession>A0A7H1DSJ8</accession>
<dbReference type="PANTHER" id="PTHR36181:SF2">
    <property type="entry name" value="INTRON-ENCODED ENDONUCLEASE AI3-RELATED"/>
    <property type="match status" value="1"/>
</dbReference>
<keyword evidence="5" id="KW-0496">Mitochondrion</keyword>
<feature type="transmembrane region" description="Helical" evidence="2">
    <location>
        <begin position="27"/>
        <end position="48"/>
    </location>
</feature>
<protein>
    <submittedName>
        <fullName evidence="5">LAGLIDADG endonuclease</fullName>
    </submittedName>
</protein>
<dbReference type="GeneID" id="59433106"/>
<dbReference type="RefSeq" id="YP_009936115.1">
    <property type="nucleotide sequence ID" value="NC_050862.1"/>
</dbReference>
<dbReference type="EMBL" id="MT227806">
    <property type="protein sequence ID" value="QNS39956.1"/>
    <property type="molecule type" value="Genomic_DNA"/>
</dbReference>
<keyword evidence="3" id="KW-0732">Signal</keyword>
<feature type="domain" description="Homing endonuclease LAGLIDADG" evidence="4">
    <location>
        <begin position="320"/>
        <end position="434"/>
    </location>
</feature>